<protein>
    <submittedName>
        <fullName evidence="2">Uncharacterized protein</fullName>
    </submittedName>
</protein>
<gene>
    <name evidence="2" type="ORF">C5167_012697</name>
</gene>
<keyword evidence="1" id="KW-0472">Membrane</keyword>
<keyword evidence="1" id="KW-0812">Transmembrane</keyword>
<evidence type="ECO:0000313" key="2">
    <source>
        <dbReference type="EMBL" id="RZC53847.1"/>
    </source>
</evidence>
<name>A0A4Y7IZ17_PAPSO</name>
<keyword evidence="1" id="KW-1133">Transmembrane helix</keyword>
<keyword evidence="3" id="KW-1185">Reference proteome</keyword>
<evidence type="ECO:0000313" key="3">
    <source>
        <dbReference type="Proteomes" id="UP000316621"/>
    </source>
</evidence>
<dbReference type="Gramene" id="RZC53847">
    <property type="protein sequence ID" value="RZC53847"/>
    <property type="gene ID" value="C5167_012697"/>
</dbReference>
<evidence type="ECO:0000256" key="1">
    <source>
        <dbReference type="SAM" id="Phobius"/>
    </source>
</evidence>
<reference evidence="2 3" key="1">
    <citation type="journal article" date="2018" name="Science">
        <title>The opium poppy genome and morphinan production.</title>
        <authorList>
            <person name="Guo L."/>
            <person name="Winzer T."/>
            <person name="Yang X."/>
            <person name="Li Y."/>
            <person name="Ning Z."/>
            <person name="He Z."/>
            <person name="Teodor R."/>
            <person name="Lu Y."/>
            <person name="Bowser T.A."/>
            <person name="Graham I.A."/>
            <person name="Ye K."/>
        </authorList>
    </citation>
    <scope>NUCLEOTIDE SEQUENCE [LARGE SCALE GENOMIC DNA]</scope>
    <source>
        <strain evidence="3">cv. HN1</strain>
        <tissue evidence="2">Leaves</tissue>
    </source>
</reference>
<dbReference type="EMBL" id="CM010717">
    <property type="protein sequence ID" value="RZC53847.1"/>
    <property type="molecule type" value="Genomic_DNA"/>
</dbReference>
<feature type="transmembrane region" description="Helical" evidence="1">
    <location>
        <begin position="56"/>
        <end position="77"/>
    </location>
</feature>
<sequence length="134" mass="15077">MRAFFSVYAKSRKKIVDPTLNPIPCKSPRAALLALRSDHRAHLRSNSKWVSEENRFVLIIFFFFFNTEVVLVAVVSISSGKLEFDNSDRPECNHLLSVYQPVAGKTDEVGKLDIMSDSAYLDRVSVDGATKLLI</sequence>
<organism evidence="2 3">
    <name type="scientific">Papaver somniferum</name>
    <name type="common">Opium poppy</name>
    <dbReference type="NCBI Taxonomy" id="3469"/>
    <lineage>
        <taxon>Eukaryota</taxon>
        <taxon>Viridiplantae</taxon>
        <taxon>Streptophyta</taxon>
        <taxon>Embryophyta</taxon>
        <taxon>Tracheophyta</taxon>
        <taxon>Spermatophyta</taxon>
        <taxon>Magnoliopsida</taxon>
        <taxon>Ranunculales</taxon>
        <taxon>Papaveraceae</taxon>
        <taxon>Papaveroideae</taxon>
        <taxon>Papaver</taxon>
    </lineage>
</organism>
<accession>A0A4Y7IZ17</accession>
<dbReference type="Proteomes" id="UP000316621">
    <property type="component" value="Chromosome 3"/>
</dbReference>
<proteinExistence type="predicted"/>
<dbReference type="AlphaFoldDB" id="A0A4Y7IZ17"/>